<evidence type="ECO:0000256" key="3">
    <source>
        <dbReference type="ARBA" id="ARBA00022475"/>
    </source>
</evidence>
<name>A0A2W4WLF5_9CYAN</name>
<evidence type="ECO:0000256" key="7">
    <source>
        <dbReference type="ARBA" id="ARBA00022801"/>
    </source>
</evidence>
<keyword evidence="10" id="KW-0482">Metalloprotease</keyword>
<evidence type="ECO:0000256" key="13">
    <source>
        <dbReference type="SAM" id="Phobius"/>
    </source>
</evidence>
<comment type="cofactor">
    <cofactor evidence="1">
        <name>Zn(2+)</name>
        <dbReference type="ChEBI" id="CHEBI:29105"/>
    </cofactor>
</comment>
<dbReference type="InterPro" id="IPR011990">
    <property type="entry name" value="TPR-like_helical_dom_sf"/>
</dbReference>
<dbReference type="InterPro" id="IPR050083">
    <property type="entry name" value="HtpX_protease"/>
</dbReference>
<organism evidence="15 16">
    <name type="scientific">Shackletoniella antarctica</name>
    <dbReference type="NCBI Taxonomy" id="268115"/>
    <lineage>
        <taxon>Bacteria</taxon>
        <taxon>Bacillati</taxon>
        <taxon>Cyanobacteriota</taxon>
        <taxon>Cyanophyceae</taxon>
        <taxon>Oculatellales</taxon>
        <taxon>Oculatellaceae</taxon>
        <taxon>Shackletoniella</taxon>
    </lineage>
</organism>
<feature type="transmembrane region" description="Helical" evidence="13">
    <location>
        <begin position="435"/>
        <end position="454"/>
    </location>
</feature>
<dbReference type="Gene3D" id="3.30.2010.10">
    <property type="entry name" value="Metalloproteases ('zincins'), catalytic domain"/>
    <property type="match status" value="1"/>
</dbReference>
<dbReference type="Pfam" id="PF01435">
    <property type="entry name" value="Peptidase_M48"/>
    <property type="match status" value="1"/>
</dbReference>
<dbReference type="GO" id="GO:0005886">
    <property type="term" value="C:plasma membrane"/>
    <property type="evidence" value="ECO:0007669"/>
    <property type="project" value="UniProtKB-SubCell"/>
</dbReference>
<feature type="transmembrane region" description="Helical" evidence="13">
    <location>
        <begin position="466"/>
        <end position="485"/>
    </location>
</feature>
<feature type="compositionally biased region" description="Polar residues" evidence="12">
    <location>
        <begin position="237"/>
        <end position="246"/>
    </location>
</feature>
<reference evidence="16" key="1">
    <citation type="submission" date="2018-04" db="EMBL/GenBank/DDBJ databases">
        <authorList>
            <person name="Cornet L."/>
        </authorList>
    </citation>
    <scope>NUCLEOTIDE SEQUENCE [LARGE SCALE GENOMIC DNA]</scope>
</reference>
<comment type="caution">
    <text evidence="15">The sequence shown here is derived from an EMBL/GenBank/DDBJ whole genome shotgun (WGS) entry which is preliminary data.</text>
</comment>
<evidence type="ECO:0000256" key="5">
    <source>
        <dbReference type="ARBA" id="ARBA00022692"/>
    </source>
</evidence>
<feature type="domain" description="Peptidase M48" evidence="14">
    <location>
        <begin position="368"/>
        <end position="530"/>
    </location>
</feature>
<feature type="region of interest" description="Disordered" evidence="12">
    <location>
        <begin position="216"/>
        <end position="261"/>
    </location>
</feature>
<dbReference type="AlphaFoldDB" id="A0A2W4WLF5"/>
<dbReference type="GO" id="GO:0004222">
    <property type="term" value="F:metalloendopeptidase activity"/>
    <property type="evidence" value="ECO:0007669"/>
    <property type="project" value="InterPro"/>
</dbReference>
<evidence type="ECO:0000256" key="9">
    <source>
        <dbReference type="ARBA" id="ARBA00022989"/>
    </source>
</evidence>
<keyword evidence="7" id="KW-0378">Hydrolase</keyword>
<reference evidence="15 16" key="2">
    <citation type="submission" date="2018-06" db="EMBL/GenBank/DDBJ databases">
        <title>Metagenomic assembly of (sub)arctic Cyanobacteria and their associated microbiome from non-axenic cultures.</title>
        <authorList>
            <person name="Baurain D."/>
        </authorList>
    </citation>
    <scope>NUCLEOTIDE SEQUENCE [LARGE SCALE GENOMIC DNA]</scope>
    <source>
        <strain evidence="15">ULC041bin1</strain>
    </source>
</reference>
<feature type="transmembrane region" description="Helical" evidence="13">
    <location>
        <begin position="270"/>
        <end position="291"/>
    </location>
</feature>
<proteinExistence type="predicted"/>
<dbReference type="InterPro" id="IPR001915">
    <property type="entry name" value="Peptidase_M48"/>
</dbReference>
<feature type="transmembrane region" description="Helical" evidence="13">
    <location>
        <begin position="650"/>
        <end position="667"/>
    </location>
</feature>
<evidence type="ECO:0000256" key="1">
    <source>
        <dbReference type="ARBA" id="ARBA00001947"/>
    </source>
</evidence>
<dbReference type="GO" id="GO:0046872">
    <property type="term" value="F:metal ion binding"/>
    <property type="evidence" value="ECO:0007669"/>
    <property type="project" value="UniProtKB-KW"/>
</dbReference>
<dbReference type="SUPFAM" id="SSF48452">
    <property type="entry name" value="TPR-like"/>
    <property type="match status" value="1"/>
</dbReference>
<dbReference type="Proteomes" id="UP000249081">
    <property type="component" value="Unassembled WGS sequence"/>
</dbReference>
<dbReference type="EMBL" id="QBMN01000007">
    <property type="protein sequence ID" value="PZO45360.1"/>
    <property type="molecule type" value="Genomic_DNA"/>
</dbReference>
<evidence type="ECO:0000259" key="14">
    <source>
        <dbReference type="Pfam" id="PF01435"/>
    </source>
</evidence>
<dbReference type="Gene3D" id="1.25.40.10">
    <property type="entry name" value="Tetratricopeptide repeat domain"/>
    <property type="match status" value="1"/>
</dbReference>
<evidence type="ECO:0000256" key="11">
    <source>
        <dbReference type="ARBA" id="ARBA00023136"/>
    </source>
</evidence>
<dbReference type="PANTHER" id="PTHR43221">
    <property type="entry name" value="PROTEASE HTPX"/>
    <property type="match status" value="1"/>
</dbReference>
<feature type="transmembrane region" description="Helical" evidence="13">
    <location>
        <begin position="320"/>
        <end position="346"/>
    </location>
</feature>
<evidence type="ECO:0000256" key="10">
    <source>
        <dbReference type="ARBA" id="ARBA00023049"/>
    </source>
</evidence>
<feature type="region of interest" description="Disordered" evidence="12">
    <location>
        <begin position="1"/>
        <end position="29"/>
    </location>
</feature>
<evidence type="ECO:0000256" key="6">
    <source>
        <dbReference type="ARBA" id="ARBA00022723"/>
    </source>
</evidence>
<feature type="transmembrane region" description="Helical" evidence="13">
    <location>
        <begin position="832"/>
        <end position="850"/>
    </location>
</feature>
<feature type="compositionally biased region" description="Low complexity" evidence="12">
    <location>
        <begin position="7"/>
        <end position="20"/>
    </location>
</feature>
<keyword evidence="5 13" id="KW-0812">Transmembrane</keyword>
<evidence type="ECO:0000313" key="15">
    <source>
        <dbReference type="EMBL" id="PZO45360.1"/>
    </source>
</evidence>
<evidence type="ECO:0000256" key="8">
    <source>
        <dbReference type="ARBA" id="ARBA00022833"/>
    </source>
</evidence>
<gene>
    <name evidence="15" type="ORF">DCF17_01835</name>
</gene>
<feature type="compositionally biased region" description="Low complexity" evidence="12">
    <location>
        <begin position="181"/>
        <end position="192"/>
    </location>
</feature>
<evidence type="ECO:0000256" key="12">
    <source>
        <dbReference type="SAM" id="MobiDB-lite"/>
    </source>
</evidence>
<evidence type="ECO:0000256" key="4">
    <source>
        <dbReference type="ARBA" id="ARBA00022670"/>
    </source>
</evidence>
<sequence length="853" mass="93122">MAQPIDPNASGSNPASASNPEGHPSRSVEKVYQQAVAAFKGQKYDQALGLFQRLGQLPPSSPYYIKALMGQVRAHQRLGRGDRAGRLCQPLLNSSSTQARQWAQQVLSQLAQEPQPDPAMRQNPESATGDSAGTDLSGFVPLEAPTSSPQRPASLPPQSADLPPVQVSPPQASEALAKPTGNASGANASGANDAEESPSDSVHRSLFHFQQLNRQSPGVEQADHELPIPRPPSPPSQANMVDSQPASHPAQKLKLQTQKQKQTALPQRPLSLWLGQGGTAIALLWAINWAFHAALRTLDIALRWVRWPVRLSLPGAYQSYAPWIVGAAVLLALSSPWMMDYALAFWHRQQPLSLRQLQAKHPDVLRLLRQVCRQQDWQLPELRLIPDPAPLCFSYGWLPGNSRIVVSQGLLDRCSDQALTALYSYELARMINGSLPVLSAVGLPLLLLHTGYRWLAQVGDGLSQPLIRNLLGIGASLFYGLFWLLRQLVLWLSRLCGSWGDRRTVALTRHPDHLSEGLLELTEAIAAHLQQRGTLHPLHSSLEILMPVSSRQAITPGGLLASALETSTPEIIAPENRTSLSKLLMTTEGLNPYRQWLRINASHIPLGERLLWLNQQSLLLGQPGIAPQDLLPASPPQVSLPLLFLQKGPLVGLLLGGGLSMGLWFLGGIVNRLGWQRLSWLYQDPSILWGGLWLGLGLGLLLRIDTLFPEAQGQPRGADVTTVATLLQSTSPLPVRGQPVTLRGTLRGSPGLGNWCCQDLYLEDSSGFVRLINPVPLGRLQGWLQSRSHPQGWIGRRVTATGWGRHGGGMLWVDIHQIQLDQRHQFTTYGPIWAKLISLGSGLIGIGIIFRGG</sequence>
<keyword evidence="3" id="KW-1003">Cell membrane</keyword>
<protein>
    <recommendedName>
        <fullName evidence="14">Peptidase M48 domain-containing protein</fullName>
    </recommendedName>
</protein>
<keyword evidence="8" id="KW-0862">Zinc</keyword>
<keyword evidence="4" id="KW-0645">Protease</keyword>
<dbReference type="GO" id="GO:0006508">
    <property type="term" value="P:proteolysis"/>
    <property type="evidence" value="ECO:0007669"/>
    <property type="project" value="UniProtKB-KW"/>
</dbReference>
<evidence type="ECO:0000313" key="16">
    <source>
        <dbReference type="Proteomes" id="UP000249081"/>
    </source>
</evidence>
<keyword evidence="11 13" id="KW-0472">Membrane</keyword>
<keyword evidence="9 13" id="KW-1133">Transmembrane helix</keyword>
<feature type="region of interest" description="Disordered" evidence="12">
    <location>
        <begin position="107"/>
        <end position="202"/>
    </location>
</feature>
<feature type="compositionally biased region" description="Low complexity" evidence="12">
    <location>
        <begin position="249"/>
        <end position="261"/>
    </location>
</feature>
<comment type="subcellular location">
    <subcellularLocation>
        <location evidence="2">Cell membrane</location>
        <topology evidence="2">Multi-pass membrane protein</topology>
    </subcellularLocation>
</comment>
<feature type="transmembrane region" description="Helical" evidence="13">
    <location>
        <begin position="687"/>
        <end position="704"/>
    </location>
</feature>
<accession>A0A2W4WLF5</accession>
<evidence type="ECO:0000256" key="2">
    <source>
        <dbReference type="ARBA" id="ARBA00004651"/>
    </source>
</evidence>
<dbReference type="PANTHER" id="PTHR43221:SF1">
    <property type="entry name" value="PROTEASE HTPX"/>
    <property type="match status" value="1"/>
</dbReference>
<keyword evidence="6" id="KW-0479">Metal-binding</keyword>